<feature type="compositionally biased region" description="Polar residues" evidence="1">
    <location>
        <begin position="121"/>
        <end position="138"/>
    </location>
</feature>
<dbReference type="RefSeq" id="XP_011131365.1">
    <property type="nucleotide sequence ID" value="XM_011133063.1"/>
</dbReference>
<feature type="compositionally biased region" description="Basic and acidic residues" evidence="1">
    <location>
        <begin position="139"/>
        <end position="163"/>
    </location>
</feature>
<name>A0A023B3Y5_GRENI</name>
<dbReference type="GeneID" id="22913785"/>
<dbReference type="Proteomes" id="UP000019763">
    <property type="component" value="Unassembled WGS sequence"/>
</dbReference>
<feature type="region of interest" description="Disordered" evidence="1">
    <location>
        <begin position="105"/>
        <end position="215"/>
    </location>
</feature>
<feature type="compositionally biased region" description="Polar residues" evidence="1">
    <location>
        <begin position="659"/>
        <end position="672"/>
    </location>
</feature>
<comment type="caution">
    <text evidence="2">The sequence shown here is derived from an EMBL/GenBank/DDBJ whole genome shotgun (WGS) entry which is preliminary data.</text>
</comment>
<dbReference type="EMBL" id="AFNH02000790">
    <property type="protein sequence ID" value="EZG56046.1"/>
    <property type="molecule type" value="Genomic_DNA"/>
</dbReference>
<evidence type="ECO:0000313" key="2">
    <source>
        <dbReference type="EMBL" id="EZG56046.1"/>
    </source>
</evidence>
<feature type="compositionally biased region" description="Polar residues" evidence="1">
    <location>
        <begin position="164"/>
        <end position="176"/>
    </location>
</feature>
<feature type="compositionally biased region" description="Polar residues" evidence="1">
    <location>
        <begin position="22"/>
        <end position="33"/>
    </location>
</feature>
<feature type="compositionally biased region" description="Gly residues" evidence="1">
    <location>
        <begin position="188"/>
        <end position="204"/>
    </location>
</feature>
<feature type="region of interest" description="Disordered" evidence="1">
    <location>
        <begin position="659"/>
        <end position="687"/>
    </location>
</feature>
<feature type="compositionally biased region" description="Low complexity" evidence="1">
    <location>
        <begin position="675"/>
        <end position="687"/>
    </location>
</feature>
<sequence>MTTTTTNVVSSNVTSGGGSVGQLSPTSVRSNATGPFGAYGNSETVGPMASQINSSMLSAHQSAFQSTQQSSTQQSSTQQSSLASTGAVEVPLGMPISAMAAAANDLASSETSRHHAGSVHQAGSVQLTEQRAPSSHMSSQEHMRTEQSQVERTELVQRTEQVRTEQVQGTEMQGQMSMPGITRPGPGGPGSGGSSGPGSGGPGSGYDEYSESSSQQHMIVNVSQMNSPVASGAMCRLPLQDQRAIWLTMTEKALEYEQEFVRRSCAERVRTMLGAVGVPVEGLGELDMAEVGAKVVRSNPALCKRIILGIKWEIFRSIQATSEALGFELDMPPAAAAPLVSSEEMAAAAPGSRLIAEAAVRIAIHGCAGCLAGVGSVREASPQLQDLMRVPVDAPERQKPQWLLSLVQTRRREMLSQALNAAIESYHWEVLKGREMLAFVESCFRKNKRPAEPAGEVIREITNDASHQMVTQQQMVGQRMVAHQSSLVGQQVVEQHTVGRQISGRQMVGQQMIARQISGPQMVGQQMIARKISGPQMVGQQVVGQVGATQHARVTSMQVSATRATSTATSPTNMQTQYAGLPPAPVMVTAEVTRRVSEHFQRVSSPAGSIGSPARSVQPATIQYATMQPVATSATVQATRMVMQPFVGASPFGLSLTRTASSPVDSGSQQQRPGVVRTTTMPPTIPPTRVTSTFQQIQQVSSAQAGSQSPQTTAAYVPDPAMPKAGDIGPTSSSTARMQLEQKAHAQFNQMLRQNHEQRESSPSNVVMTRTMLGAYPSGLAATGLPTTGLPATGVSTIGVSATGGATMPGLTTTGLTTTGLTTTGLTTASLSTAGLEEMNIPSLLRASPSATNNVIGRLPISPASQATIPNVMTSPSPAVFVQRDLKGSKNPGGSPLAALEATHSKSYITALYKATQ</sequence>
<dbReference type="AlphaFoldDB" id="A0A023B3Y5"/>
<dbReference type="VEuPathDB" id="CryptoDB:GNI_106100"/>
<feature type="region of interest" description="Disordered" evidence="1">
    <location>
        <begin position="701"/>
        <end position="723"/>
    </location>
</feature>
<feature type="compositionally biased region" description="Low complexity" evidence="1">
    <location>
        <begin position="561"/>
        <end position="572"/>
    </location>
</feature>
<feature type="compositionally biased region" description="Low complexity" evidence="1">
    <location>
        <begin position="58"/>
        <end position="84"/>
    </location>
</feature>
<organism evidence="2 3">
    <name type="scientific">Gregarina niphandrodes</name>
    <name type="common">Septate eugregarine</name>
    <dbReference type="NCBI Taxonomy" id="110365"/>
    <lineage>
        <taxon>Eukaryota</taxon>
        <taxon>Sar</taxon>
        <taxon>Alveolata</taxon>
        <taxon>Apicomplexa</taxon>
        <taxon>Conoidasida</taxon>
        <taxon>Gregarinasina</taxon>
        <taxon>Eugregarinorida</taxon>
        <taxon>Gregarinidae</taxon>
        <taxon>Gregarina</taxon>
    </lineage>
</organism>
<feature type="region of interest" description="Disordered" evidence="1">
    <location>
        <begin position="1"/>
        <end position="84"/>
    </location>
</feature>
<feature type="compositionally biased region" description="Low complexity" evidence="1">
    <location>
        <begin position="701"/>
        <end position="715"/>
    </location>
</feature>
<keyword evidence="3" id="KW-1185">Reference proteome</keyword>
<feature type="region of interest" description="Disordered" evidence="1">
    <location>
        <begin position="561"/>
        <end position="580"/>
    </location>
</feature>
<proteinExistence type="predicted"/>
<gene>
    <name evidence="2" type="ORF">GNI_106100</name>
</gene>
<evidence type="ECO:0000313" key="3">
    <source>
        <dbReference type="Proteomes" id="UP000019763"/>
    </source>
</evidence>
<protein>
    <submittedName>
        <fullName evidence="2">Uncharacterized protein</fullName>
    </submittedName>
</protein>
<reference evidence="2" key="1">
    <citation type="submission" date="2013-12" db="EMBL/GenBank/DDBJ databases">
        <authorList>
            <person name="Omoto C.K."/>
            <person name="Sibley D."/>
            <person name="Venepally P."/>
            <person name="Hadjithomas M."/>
            <person name="Karamycheva S."/>
            <person name="Brunk B."/>
            <person name="Roos D."/>
            <person name="Caler E."/>
            <person name="Lorenzi H."/>
        </authorList>
    </citation>
    <scope>NUCLEOTIDE SEQUENCE</scope>
</reference>
<feature type="compositionally biased region" description="Low complexity" evidence="1">
    <location>
        <begin position="1"/>
        <end position="14"/>
    </location>
</feature>
<accession>A0A023B3Y5</accession>
<evidence type="ECO:0000256" key="1">
    <source>
        <dbReference type="SAM" id="MobiDB-lite"/>
    </source>
</evidence>